<dbReference type="PANTHER" id="PTHR30222">
    <property type="entry name" value="SPERMIDINE/PUTRESCINE-BINDING PERIPLASMIC PROTEIN"/>
    <property type="match status" value="1"/>
</dbReference>
<accession>A0A835IX91</accession>
<keyword evidence="1" id="KW-0732">Signal</keyword>
<comment type="caution">
    <text evidence="2">The sequence shown here is derived from an EMBL/GenBank/DDBJ whole genome shotgun (WGS) entry which is preliminary data.</text>
</comment>
<dbReference type="Gene3D" id="3.40.190.10">
    <property type="entry name" value="Periplasmic binding protein-like II"/>
    <property type="match status" value="2"/>
</dbReference>
<reference evidence="2 3" key="1">
    <citation type="submission" date="2020-10" db="EMBL/GenBank/DDBJ databases">
        <title>The Coptis chinensis genome and diversification of protoberbering-type alkaloids.</title>
        <authorList>
            <person name="Wang B."/>
            <person name="Shu S."/>
            <person name="Song C."/>
            <person name="Liu Y."/>
        </authorList>
    </citation>
    <scope>NUCLEOTIDE SEQUENCE [LARGE SCALE GENOMIC DNA]</scope>
    <source>
        <strain evidence="2">HL-2020</strain>
        <tissue evidence="2">Leaf</tissue>
    </source>
</reference>
<organism evidence="2 3">
    <name type="scientific">Coptis chinensis</name>
    <dbReference type="NCBI Taxonomy" id="261450"/>
    <lineage>
        <taxon>Eukaryota</taxon>
        <taxon>Viridiplantae</taxon>
        <taxon>Streptophyta</taxon>
        <taxon>Embryophyta</taxon>
        <taxon>Tracheophyta</taxon>
        <taxon>Spermatophyta</taxon>
        <taxon>Magnoliopsida</taxon>
        <taxon>Ranunculales</taxon>
        <taxon>Ranunculaceae</taxon>
        <taxon>Coptidoideae</taxon>
        <taxon>Coptis</taxon>
    </lineage>
</organism>
<evidence type="ECO:0000313" key="3">
    <source>
        <dbReference type="Proteomes" id="UP000631114"/>
    </source>
</evidence>
<evidence type="ECO:0000313" key="2">
    <source>
        <dbReference type="EMBL" id="KAF9623912.1"/>
    </source>
</evidence>
<gene>
    <name evidence="2" type="ORF">IFM89_006258</name>
</gene>
<sequence length="683" mass="76058">MASCVSLVRPPTPVPHFQNYPLLLRKSSSFVIMHHHPISLISTSHYPSSSSNFTSSFSNLLHNISVSTILFLVLAGGARACTVTPRDSLLKQNLDGDYYYYSENETGNSDIELNAALETWKSKTFALTVPLRIVALRASVPPSWIKDFVDSQGRRLKLHFELRGTLLNIFSDMSSSITKGNLEPKSAMAADIVTVGNSWLSSSIKQGIIEPIRDVELQDWFKGFDENQVHLRRNANGELDPGGEVWAAPYRWGSMVIAYKKNKFRKHNMEAIEPSEPEPDPPQLEPVIEPSTEHELEPVDSDSESEPDVGLMLLFSKAIVQALPAPSLLPDDPSDPVVDMVHQGQEFDPSELIEPISGPSQNWTMHQITEESEEGIQAILLLGMPMEFLNSLLPPMGKQWYTGPFPQPRSLTDTKPNLYIKKGDPQRLSPMDWSDLWRPELAGKISMVDSPREVIGAVLKYMGASYNTMNVDSQVTGGMDAVMQNFMLLQKQVRLFDSVQYLKAFGVGDVWVAVGWSSDVIPAAKRMSDVAVVVPKSGASLWADLWAVPASHRFHTNRIGGRVRGPSPLIHQWMEFCLLAARALPFRQEVVAGASPIALEDQFEVSEESTKGRPQLETNLVAGIPPPEILAKCEFLEPLPESALEGYQWLIAGMARPRHGLLYSMQNFISSMFYDFGLRIFSR</sequence>
<dbReference type="Proteomes" id="UP000631114">
    <property type="component" value="Unassembled WGS sequence"/>
</dbReference>
<dbReference type="Pfam" id="PF13343">
    <property type="entry name" value="SBP_bac_6"/>
    <property type="match status" value="1"/>
</dbReference>
<dbReference type="AlphaFoldDB" id="A0A835IX91"/>
<evidence type="ECO:0000256" key="1">
    <source>
        <dbReference type="ARBA" id="ARBA00022729"/>
    </source>
</evidence>
<keyword evidence="3" id="KW-1185">Reference proteome</keyword>
<dbReference type="EMBL" id="JADFTS010000001">
    <property type="protein sequence ID" value="KAF9623912.1"/>
    <property type="molecule type" value="Genomic_DNA"/>
</dbReference>
<name>A0A835IX91_9MAGN</name>
<dbReference type="PANTHER" id="PTHR30222:SF17">
    <property type="entry name" value="SPERMIDINE_PUTRESCINE-BINDING PERIPLASMIC PROTEIN"/>
    <property type="match status" value="1"/>
</dbReference>
<protein>
    <submittedName>
        <fullName evidence="2">Uncharacterized protein</fullName>
    </submittedName>
</protein>
<proteinExistence type="predicted"/>
<dbReference type="OrthoDB" id="10266693at2759"/>
<dbReference type="CDD" id="cd13661">
    <property type="entry name" value="PBP2_PotD_PotF_like_1"/>
    <property type="match status" value="1"/>
</dbReference>
<dbReference type="SUPFAM" id="SSF53850">
    <property type="entry name" value="Periplasmic binding protein-like II"/>
    <property type="match status" value="2"/>
</dbReference>